<evidence type="ECO:0000256" key="1">
    <source>
        <dbReference type="ARBA" id="ARBA00022729"/>
    </source>
</evidence>
<keyword evidence="3" id="KW-1185">Reference proteome</keyword>
<sequence length="252" mass="29332">MVMPIAHFWNLLVILLRLFLMIWCTCLASHAFAQKDEKALEILEKTSAYYQGLENFRAIYNLTSRYRYLEEDAVQTSQMVITARGQQYRLYYDQKEIITDAETVWEYDKELKEVTISEYAKKDYVVNFAELHNLYQRGYTFIYVGERVVHKTKNKNVVRDVVQLVPEDGILTSITLEIDRATSQIHGWEIVQNAETSYLCEVRSFAVNIPLSDDYFIFDVSAHGDLEIIDLRESDEDACSALCNEDTNTEVV</sequence>
<comment type="caution">
    <text evidence="2">The sequence shown here is derived from an EMBL/GenBank/DDBJ whole genome shotgun (WGS) entry which is preliminary data.</text>
</comment>
<dbReference type="InterPro" id="IPR004564">
    <property type="entry name" value="OM_lipoprot_carrier_LolA-like"/>
</dbReference>
<proteinExistence type="predicted"/>
<reference evidence="2 3" key="1">
    <citation type="submission" date="2018-09" db="EMBL/GenBank/DDBJ databases">
        <title>Comparative Genomics of Wolbachia-Cardinium Dual Endosymbiosis in a Plant-Parasitic Nematode.</title>
        <authorList>
            <person name="Brown A.M.V."/>
            <person name="Wasala S.K."/>
            <person name="Howe D.K."/>
            <person name="Peetz A.B."/>
            <person name="Zasada I.A."/>
            <person name="Denver D.R."/>
        </authorList>
    </citation>
    <scope>NUCLEOTIDE SEQUENCE [LARGE SCALE GENOMIC DNA]</scope>
    <source>
        <strain evidence="2 3">Pp_1</strain>
    </source>
</reference>
<dbReference type="AlphaFoldDB" id="A0A3N2QD55"/>
<dbReference type="OrthoDB" id="9810685at2"/>
<dbReference type="CDD" id="cd16325">
    <property type="entry name" value="LolA"/>
    <property type="match status" value="1"/>
</dbReference>
<evidence type="ECO:0000313" key="2">
    <source>
        <dbReference type="EMBL" id="ROT47562.1"/>
    </source>
</evidence>
<keyword evidence="1" id="KW-0732">Signal</keyword>
<accession>A0A3N2QD55</accession>
<dbReference type="Gene3D" id="2.50.20.10">
    <property type="entry name" value="Lipoprotein localisation LolA/LolB/LppX"/>
    <property type="match status" value="1"/>
</dbReference>
<dbReference type="InterPro" id="IPR029046">
    <property type="entry name" value="LolA/LolB/LppX"/>
</dbReference>
<dbReference type="SUPFAM" id="SSF89392">
    <property type="entry name" value="Prokaryotic lipoproteins and lipoprotein localization factors"/>
    <property type="match status" value="1"/>
</dbReference>
<gene>
    <name evidence="2" type="ORF">EDM02_01825</name>
</gene>
<organism evidence="2 3">
    <name type="scientific">Candidatus Cardinium hertigii</name>
    <dbReference type="NCBI Taxonomy" id="247481"/>
    <lineage>
        <taxon>Bacteria</taxon>
        <taxon>Pseudomonadati</taxon>
        <taxon>Bacteroidota</taxon>
        <taxon>Cytophagia</taxon>
        <taxon>Cytophagales</taxon>
        <taxon>Amoebophilaceae</taxon>
        <taxon>Candidatus Cardinium</taxon>
    </lineage>
</organism>
<keyword evidence="2" id="KW-0449">Lipoprotein</keyword>
<protein>
    <submittedName>
        <fullName evidence="2">Outer membrane lipoprotein carrier protein LolA</fullName>
    </submittedName>
</protein>
<evidence type="ECO:0000313" key="3">
    <source>
        <dbReference type="Proteomes" id="UP000270927"/>
    </source>
</evidence>
<dbReference type="Proteomes" id="UP000270927">
    <property type="component" value="Unassembled WGS sequence"/>
</dbReference>
<dbReference type="EMBL" id="RARA01000021">
    <property type="protein sequence ID" value="ROT47562.1"/>
    <property type="molecule type" value="Genomic_DNA"/>
</dbReference>
<name>A0A3N2QD55_9BACT</name>
<dbReference type="Pfam" id="PF03548">
    <property type="entry name" value="LolA"/>
    <property type="match status" value="1"/>
</dbReference>